<dbReference type="EMBL" id="QVMU01000001">
    <property type="protein sequence ID" value="RJX75290.1"/>
    <property type="molecule type" value="Genomic_DNA"/>
</dbReference>
<reference evidence="1 2" key="1">
    <citation type="submission" date="2018-08" db="EMBL/GenBank/DDBJ databases">
        <title>Vibrio isolated from the Eastern China Marginal Seas.</title>
        <authorList>
            <person name="Li Y."/>
        </authorList>
    </citation>
    <scope>NUCLEOTIDE SEQUENCE [LARGE SCALE GENOMIC DNA]</scope>
    <source>
        <strain evidence="1 2">BEI233</strain>
    </source>
</reference>
<sequence>MIFAIEKGNQCPEWAFDGQIHSVFDKAINIITNDASIPWVSLLDYTLPNTPCGYRVALSMQPGFRQLKVGERVYFRGGILRFPSNPLCNIETRSAKFWKNPPLILRYEKEQLIINSKISEVGLIKYINIKLPKITIKNKSDYLSYLHLTFDKGFLHSPSRVVDNIGKGDGLTPSGDDFICGILAVLHQANKLDNQFSQVLNELTKAIQTRWHQTTDVSRHYLAQALDGDFSQPVQWLVYSLFHSSSDIDVDKALNDVLEIGSSSGADIISGILYGVEELLF</sequence>
<proteinExistence type="predicted"/>
<evidence type="ECO:0000313" key="2">
    <source>
        <dbReference type="Proteomes" id="UP000273252"/>
    </source>
</evidence>
<dbReference type="Pfam" id="PF11392">
    <property type="entry name" value="AllH"/>
    <property type="match status" value="1"/>
</dbReference>
<gene>
    <name evidence="1" type="ORF">DZ860_01000</name>
</gene>
<keyword evidence="2" id="KW-1185">Reference proteome</keyword>
<evidence type="ECO:0000313" key="1">
    <source>
        <dbReference type="EMBL" id="RJX75290.1"/>
    </source>
</evidence>
<organism evidence="1 2">
    <name type="scientific">Vibrio sinensis</name>
    <dbReference type="NCBI Taxonomy" id="2302434"/>
    <lineage>
        <taxon>Bacteria</taxon>
        <taxon>Pseudomonadati</taxon>
        <taxon>Pseudomonadota</taxon>
        <taxon>Gammaproteobacteria</taxon>
        <taxon>Vibrionales</taxon>
        <taxon>Vibrionaceae</taxon>
        <taxon>Vibrio</taxon>
    </lineage>
</organism>
<protein>
    <submittedName>
        <fullName evidence="1">DUF2877 domain-containing protein</fullName>
    </submittedName>
</protein>
<dbReference type="Proteomes" id="UP000273252">
    <property type="component" value="Unassembled WGS sequence"/>
</dbReference>
<dbReference type="AlphaFoldDB" id="A0A3A6QQT0"/>
<dbReference type="InterPro" id="IPR021530">
    <property type="entry name" value="AllH-like"/>
</dbReference>
<accession>A0A3A6QQT0</accession>
<comment type="caution">
    <text evidence="1">The sequence shown here is derived from an EMBL/GenBank/DDBJ whole genome shotgun (WGS) entry which is preliminary data.</text>
</comment>
<name>A0A3A6QQT0_9VIBR</name>